<dbReference type="EMBL" id="QJKF01000020">
    <property type="protein sequence ID" value="PXX56272.1"/>
    <property type="molecule type" value="Genomic_DNA"/>
</dbReference>
<reference evidence="2 3" key="1">
    <citation type="submission" date="2018-05" db="EMBL/GenBank/DDBJ databases">
        <title>Genomic Encyclopedia of Type Strains, Phase IV (KMG-IV): sequencing the most valuable type-strain genomes for metagenomic binning, comparative biology and taxonomic classification.</title>
        <authorList>
            <person name="Goeker M."/>
        </authorList>
    </citation>
    <scope>NUCLEOTIDE SEQUENCE [LARGE SCALE GENOMIC DNA]</scope>
    <source>
        <strain evidence="2 3">DSM 44704</strain>
    </source>
</reference>
<sequence length="71" mass="7855">MSVDSISLDRVDSQVLAQLCSGVKDETAAREMDVSVRTYRRYVARILRILNAKSRFQAGIKVAELGLVDIG</sequence>
<accession>A0A318JTU9</accession>
<dbReference type="Pfam" id="PF00196">
    <property type="entry name" value="GerE"/>
    <property type="match status" value="1"/>
</dbReference>
<evidence type="ECO:0000259" key="1">
    <source>
        <dbReference type="PROSITE" id="PS50043"/>
    </source>
</evidence>
<dbReference type="SUPFAM" id="SSF46894">
    <property type="entry name" value="C-terminal effector domain of the bipartite response regulators"/>
    <property type="match status" value="1"/>
</dbReference>
<dbReference type="Proteomes" id="UP000247569">
    <property type="component" value="Unassembled WGS sequence"/>
</dbReference>
<dbReference type="InterPro" id="IPR036388">
    <property type="entry name" value="WH-like_DNA-bd_sf"/>
</dbReference>
<proteinExistence type="predicted"/>
<evidence type="ECO:0000313" key="2">
    <source>
        <dbReference type="EMBL" id="PXX56272.1"/>
    </source>
</evidence>
<dbReference type="GO" id="GO:0003677">
    <property type="term" value="F:DNA binding"/>
    <property type="evidence" value="ECO:0007669"/>
    <property type="project" value="InterPro"/>
</dbReference>
<dbReference type="Gene3D" id="1.10.10.10">
    <property type="entry name" value="Winged helix-like DNA-binding domain superfamily/Winged helix DNA-binding domain"/>
    <property type="match status" value="1"/>
</dbReference>
<dbReference type="GO" id="GO:0006355">
    <property type="term" value="P:regulation of DNA-templated transcription"/>
    <property type="evidence" value="ECO:0007669"/>
    <property type="project" value="InterPro"/>
</dbReference>
<protein>
    <submittedName>
        <fullName evidence="2">Regulatory LuxR family protein</fullName>
    </submittedName>
</protein>
<dbReference type="InterPro" id="IPR016032">
    <property type="entry name" value="Sig_transdc_resp-reg_C-effctor"/>
</dbReference>
<dbReference type="RefSeq" id="WP_211336484.1">
    <property type="nucleotide sequence ID" value="NZ_QJKF01000020.1"/>
</dbReference>
<dbReference type="PROSITE" id="PS50043">
    <property type="entry name" value="HTH_LUXR_2"/>
    <property type="match status" value="1"/>
</dbReference>
<keyword evidence="3" id="KW-1185">Reference proteome</keyword>
<dbReference type="SMART" id="SM00421">
    <property type="entry name" value="HTH_LUXR"/>
    <property type="match status" value="1"/>
</dbReference>
<dbReference type="AlphaFoldDB" id="A0A318JTU9"/>
<gene>
    <name evidence="2" type="ORF">DFR70_12013</name>
</gene>
<organism evidence="2 3">
    <name type="scientific">Nocardia tenerifensis</name>
    <dbReference type="NCBI Taxonomy" id="228006"/>
    <lineage>
        <taxon>Bacteria</taxon>
        <taxon>Bacillati</taxon>
        <taxon>Actinomycetota</taxon>
        <taxon>Actinomycetes</taxon>
        <taxon>Mycobacteriales</taxon>
        <taxon>Nocardiaceae</taxon>
        <taxon>Nocardia</taxon>
    </lineage>
</organism>
<comment type="caution">
    <text evidence="2">The sequence shown here is derived from an EMBL/GenBank/DDBJ whole genome shotgun (WGS) entry which is preliminary data.</text>
</comment>
<feature type="domain" description="HTH luxR-type" evidence="1">
    <location>
        <begin position="1"/>
        <end position="66"/>
    </location>
</feature>
<name>A0A318JTU9_9NOCA</name>
<dbReference type="InterPro" id="IPR000792">
    <property type="entry name" value="Tscrpt_reg_LuxR_C"/>
</dbReference>
<evidence type="ECO:0000313" key="3">
    <source>
        <dbReference type="Proteomes" id="UP000247569"/>
    </source>
</evidence>